<organism evidence="1 2">
    <name type="scientific">Mycobacterium paraterrae</name>
    <dbReference type="NCBI Taxonomy" id="577492"/>
    <lineage>
        <taxon>Bacteria</taxon>
        <taxon>Bacillati</taxon>
        <taxon>Actinomycetota</taxon>
        <taxon>Actinomycetes</taxon>
        <taxon>Mycobacteriales</taxon>
        <taxon>Mycobacteriaceae</taxon>
        <taxon>Mycobacterium</taxon>
    </lineage>
</organism>
<name>A0ABY3VKV8_9MYCO</name>
<accession>A0ABY3VKV8</accession>
<dbReference type="Proteomes" id="UP001055336">
    <property type="component" value="Chromosome"/>
</dbReference>
<proteinExistence type="predicted"/>
<dbReference type="RefSeq" id="WP_240261780.1">
    <property type="nucleotide sequence ID" value="NZ_CP092488.2"/>
</dbReference>
<evidence type="ECO:0000313" key="1">
    <source>
        <dbReference type="EMBL" id="UMB70050.1"/>
    </source>
</evidence>
<dbReference type="EMBL" id="CP092488">
    <property type="protein sequence ID" value="UMB70050.1"/>
    <property type="molecule type" value="Genomic_DNA"/>
</dbReference>
<keyword evidence="2" id="KW-1185">Reference proteome</keyword>
<reference evidence="1" key="1">
    <citation type="submission" date="2022-08" db="EMBL/GenBank/DDBJ databases">
        <title>Whole genome sequencing of non-tuberculosis mycobacteria type-strains.</title>
        <authorList>
            <person name="Igarashi Y."/>
            <person name="Osugi A."/>
            <person name="Mitarai S."/>
        </authorList>
    </citation>
    <scope>NUCLEOTIDE SEQUENCE</scope>
    <source>
        <strain evidence="1">DSM 45127</strain>
    </source>
</reference>
<gene>
    <name evidence="1" type="ORF">MKK62_01445</name>
</gene>
<sequence>MLDAVLRVVRRADLDALLALEVFGQISETTLRPIDSISRQVVAEYQDERDRWLENQNSRCALRVREFLDDAYVDVDCMTTATR</sequence>
<evidence type="ECO:0000313" key="2">
    <source>
        <dbReference type="Proteomes" id="UP001055336"/>
    </source>
</evidence>
<protein>
    <submittedName>
        <fullName evidence="1">Uncharacterized protein</fullName>
    </submittedName>
</protein>